<gene>
    <name evidence="1" type="ORF">EVAR_99736_1</name>
</gene>
<dbReference type="Proteomes" id="UP000299102">
    <property type="component" value="Unassembled WGS sequence"/>
</dbReference>
<proteinExistence type="predicted"/>
<accession>A0A4C1Z8L9</accession>
<organism evidence="1 2">
    <name type="scientific">Eumeta variegata</name>
    <name type="common">Bagworm moth</name>
    <name type="synonym">Eumeta japonica</name>
    <dbReference type="NCBI Taxonomy" id="151549"/>
    <lineage>
        <taxon>Eukaryota</taxon>
        <taxon>Metazoa</taxon>
        <taxon>Ecdysozoa</taxon>
        <taxon>Arthropoda</taxon>
        <taxon>Hexapoda</taxon>
        <taxon>Insecta</taxon>
        <taxon>Pterygota</taxon>
        <taxon>Neoptera</taxon>
        <taxon>Endopterygota</taxon>
        <taxon>Lepidoptera</taxon>
        <taxon>Glossata</taxon>
        <taxon>Ditrysia</taxon>
        <taxon>Tineoidea</taxon>
        <taxon>Psychidae</taxon>
        <taxon>Oiketicinae</taxon>
        <taxon>Eumeta</taxon>
    </lineage>
</organism>
<comment type="caution">
    <text evidence="1">The sequence shown here is derived from an EMBL/GenBank/DDBJ whole genome shotgun (WGS) entry which is preliminary data.</text>
</comment>
<sequence>MQLAAPAFRVSDPSGRPGRRVVEGATSWHVVASVALPGAEERRRATVHHARTERKDWNVKYNFEYHLISTYFIEKNLSLNPLITGKPATGHDIYRVRWQYKSYHSCLVGKRDVVALSAVQDHSPSTTHVLPPIEYTLPKYL</sequence>
<evidence type="ECO:0000313" key="2">
    <source>
        <dbReference type="Proteomes" id="UP000299102"/>
    </source>
</evidence>
<name>A0A4C1Z8L9_EUMVA</name>
<reference evidence="1 2" key="1">
    <citation type="journal article" date="2019" name="Commun. Biol.">
        <title>The bagworm genome reveals a unique fibroin gene that provides high tensile strength.</title>
        <authorList>
            <person name="Kono N."/>
            <person name="Nakamura H."/>
            <person name="Ohtoshi R."/>
            <person name="Tomita M."/>
            <person name="Numata K."/>
            <person name="Arakawa K."/>
        </authorList>
    </citation>
    <scope>NUCLEOTIDE SEQUENCE [LARGE SCALE GENOMIC DNA]</scope>
</reference>
<protein>
    <submittedName>
        <fullName evidence="1">Uncharacterized protein</fullName>
    </submittedName>
</protein>
<dbReference type="EMBL" id="BGZK01001595">
    <property type="protein sequence ID" value="GBP82945.1"/>
    <property type="molecule type" value="Genomic_DNA"/>
</dbReference>
<evidence type="ECO:0000313" key="1">
    <source>
        <dbReference type="EMBL" id="GBP82945.1"/>
    </source>
</evidence>
<dbReference type="AlphaFoldDB" id="A0A4C1Z8L9"/>
<keyword evidence="2" id="KW-1185">Reference proteome</keyword>